<dbReference type="CDD" id="cd00009">
    <property type="entry name" value="AAA"/>
    <property type="match status" value="1"/>
</dbReference>
<protein>
    <recommendedName>
        <fullName evidence="7">Origin recognition complex subunit 1</fullName>
    </recommendedName>
</protein>
<comment type="function">
    <text evidence="7">Component of the origin recognition complex (ORC) that binds origins of replication. DNA-binding is ATP-dependent, however specific DNA sequences that define origins of replication have not been identified so far. ORC is required to assemble the pre-replication complex necessary to initiate DNA replication.</text>
</comment>
<dbReference type="InterPro" id="IPR050311">
    <property type="entry name" value="ORC1/CDC6"/>
</dbReference>
<evidence type="ECO:0000313" key="10">
    <source>
        <dbReference type="EMBL" id="KAK6635671.1"/>
    </source>
</evidence>
<evidence type="ECO:0000313" key="11">
    <source>
        <dbReference type="Proteomes" id="UP001359485"/>
    </source>
</evidence>
<comment type="caution">
    <text evidence="10">The sequence shown here is derived from an EMBL/GenBank/DDBJ whole genome shotgun (WGS) entry which is preliminary data.</text>
</comment>
<organism evidence="10 11">
    <name type="scientific">Polyplax serrata</name>
    <name type="common">Common mouse louse</name>
    <dbReference type="NCBI Taxonomy" id="468196"/>
    <lineage>
        <taxon>Eukaryota</taxon>
        <taxon>Metazoa</taxon>
        <taxon>Ecdysozoa</taxon>
        <taxon>Arthropoda</taxon>
        <taxon>Hexapoda</taxon>
        <taxon>Insecta</taxon>
        <taxon>Pterygota</taxon>
        <taxon>Neoptera</taxon>
        <taxon>Paraneoptera</taxon>
        <taxon>Psocodea</taxon>
        <taxon>Troctomorpha</taxon>
        <taxon>Phthiraptera</taxon>
        <taxon>Anoplura</taxon>
        <taxon>Polyplacidae</taxon>
        <taxon>Polyplax</taxon>
    </lineage>
</organism>
<keyword evidence="7" id="KW-0067">ATP-binding</keyword>
<keyword evidence="7" id="KW-0547">Nucleotide-binding</keyword>
<feature type="domain" description="AAA+ ATPase" evidence="9">
    <location>
        <begin position="319"/>
        <end position="474"/>
    </location>
</feature>
<dbReference type="Gene3D" id="3.40.50.300">
    <property type="entry name" value="P-loop containing nucleotide triphosphate hydrolases"/>
    <property type="match status" value="1"/>
</dbReference>
<evidence type="ECO:0000256" key="3">
    <source>
        <dbReference type="ARBA" id="ARBA00022705"/>
    </source>
</evidence>
<dbReference type="SUPFAM" id="SSF52540">
    <property type="entry name" value="P-loop containing nucleoside triphosphate hydrolases"/>
    <property type="match status" value="1"/>
</dbReference>
<dbReference type="EMBL" id="JAWJWF010000003">
    <property type="protein sequence ID" value="KAK6635671.1"/>
    <property type="molecule type" value="Genomic_DNA"/>
</dbReference>
<dbReference type="InterPro" id="IPR003959">
    <property type="entry name" value="ATPase_AAA_core"/>
</dbReference>
<dbReference type="PANTHER" id="PTHR10763:SF23">
    <property type="entry name" value="ORIGIN RECOGNITION COMPLEX SUBUNIT 1"/>
    <property type="match status" value="1"/>
</dbReference>
<feature type="region of interest" description="Disordered" evidence="8">
    <location>
        <begin position="29"/>
        <end position="183"/>
    </location>
</feature>
<reference evidence="10 11" key="1">
    <citation type="submission" date="2023-09" db="EMBL/GenBank/DDBJ databases">
        <title>Genomes of two closely related lineages of the louse Polyplax serrata with different host specificities.</title>
        <authorList>
            <person name="Martinu J."/>
            <person name="Tarabai H."/>
            <person name="Stefka J."/>
            <person name="Hypsa V."/>
        </authorList>
    </citation>
    <scope>NUCLEOTIDE SEQUENCE [LARGE SCALE GENOMIC DNA]</scope>
    <source>
        <strain evidence="10">98ZLc_SE</strain>
    </source>
</reference>
<evidence type="ECO:0000256" key="7">
    <source>
        <dbReference type="RuleBase" id="RU365058"/>
    </source>
</evidence>
<evidence type="ECO:0000259" key="9">
    <source>
        <dbReference type="SMART" id="SM00382"/>
    </source>
</evidence>
<evidence type="ECO:0000256" key="5">
    <source>
        <dbReference type="ARBA" id="ARBA00023125"/>
    </source>
</evidence>
<name>A0ABR1B8Z6_POLSC</name>
<dbReference type="Pfam" id="PF17872">
    <property type="entry name" value="AAA_lid_10"/>
    <property type="match status" value="1"/>
</dbReference>
<dbReference type="Gene3D" id="1.10.8.60">
    <property type="match status" value="1"/>
</dbReference>
<evidence type="ECO:0000256" key="6">
    <source>
        <dbReference type="ARBA" id="ARBA00023242"/>
    </source>
</evidence>
<keyword evidence="11" id="KW-1185">Reference proteome</keyword>
<comment type="similarity">
    <text evidence="2 7">Belongs to the ORC1 family.</text>
</comment>
<dbReference type="Pfam" id="PF00004">
    <property type="entry name" value="AAA"/>
    <property type="match status" value="1"/>
</dbReference>
<evidence type="ECO:0000256" key="8">
    <source>
        <dbReference type="SAM" id="MobiDB-lite"/>
    </source>
</evidence>
<feature type="compositionally biased region" description="Polar residues" evidence="8">
    <location>
        <begin position="255"/>
        <end position="267"/>
    </location>
</feature>
<keyword evidence="3 7" id="KW-0235">DNA replication</keyword>
<proteinExistence type="inferred from homology"/>
<keyword evidence="5 7" id="KW-0238">DNA-binding</keyword>
<dbReference type="InterPro" id="IPR041083">
    <property type="entry name" value="AAA_lid_10"/>
</dbReference>
<evidence type="ECO:0000256" key="1">
    <source>
        <dbReference type="ARBA" id="ARBA00004123"/>
    </source>
</evidence>
<evidence type="ECO:0000256" key="4">
    <source>
        <dbReference type="ARBA" id="ARBA00022723"/>
    </source>
</evidence>
<evidence type="ECO:0000256" key="2">
    <source>
        <dbReference type="ARBA" id="ARBA00008398"/>
    </source>
</evidence>
<keyword evidence="4" id="KW-0479">Metal-binding</keyword>
<comment type="subcellular location">
    <subcellularLocation>
        <location evidence="1 7">Nucleus</location>
    </subcellularLocation>
</comment>
<feature type="region of interest" description="Disordered" evidence="8">
    <location>
        <begin position="197"/>
        <end position="267"/>
    </location>
</feature>
<dbReference type="Proteomes" id="UP001359485">
    <property type="component" value="Unassembled WGS sequence"/>
</dbReference>
<dbReference type="Pfam" id="PF09079">
    <property type="entry name" value="WHD_Cdc6"/>
    <property type="match status" value="1"/>
</dbReference>
<dbReference type="SMART" id="SM00382">
    <property type="entry name" value="AAA"/>
    <property type="match status" value="1"/>
</dbReference>
<comment type="subunit">
    <text evidence="7">ORC is composed of six subunits.</text>
</comment>
<dbReference type="InterPro" id="IPR015163">
    <property type="entry name" value="Cdc6_C"/>
</dbReference>
<dbReference type="InterPro" id="IPR003593">
    <property type="entry name" value="AAA+_ATPase"/>
</dbReference>
<gene>
    <name evidence="10" type="ORF">RUM44_000925</name>
</gene>
<keyword evidence="6 7" id="KW-0539">Nucleus</keyword>
<sequence length="650" mass="74091">MKPVKIKLMKRSMTENEYDVYESCTPPKRKYKRQLEKENDISRSSTSNTTEKKVKKERSKVLTESPLPSTRANSKKLKDNDSSSAESDSEELDEMFLQLKKSGIKTVKSNLSDKKSPPSSNSKTSNRKKPSLLQTPEGNAYDKGTTVGRSRFKKKLLEDFENVNNSVSHKRRSSRANPEAFVPELEKLPEDLILTHKRTPRQTQRFELECTPKKSKSTETPSKSSSRRKLTSHEEIINNVETTPKRSTRTPRKSLSVQRTPRTPTTPLNKIQEERVPTTPLEKARLSLHVAAIPEGLPCREKEYNNIFTFLKNKLWDGIGGCMYISGVPGTGKTATVTQAIRNLQKCAKNCDIPDFKFIEINGMRLSDPRQAYVQIWQKLFSKDERIPSDRAQKALDNWFSKRDTKNEKKTTVLLVDELDLICTKKQDVVYNLLDWPTRTHSRLVVLTIANTMDMPERLFKGRITSRMGLTRLTFMPYTFKQLEEIVLERLKGLDAFVPDAVQLVTRKVAAVSGDARRALDICRRAAELPAPDETVKISHIETAIKEMTNSNIVKVIRSCSALEKLFLRSLCDVTFRSNVDEVDMLNVIDQFYSICILEGIHRPTISSILSISNRLKCSRLVFTNQTGTGILQRVMLNVTQDDIHYALQS</sequence>
<accession>A0ABR1B8Z6</accession>
<dbReference type="InterPro" id="IPR027417">
    <property type="entry name" value="P-loop_NTPase"/>
</dbReference>
<dbReference type="PANTHER" id="PTHR10763">
    <property type="entry name" value="CELL DIVISION CONTROL PROTEIN 6-RELATED"/>
    <property type="match status" value="1"/>
</dbReference>